<evidence type="ECO:0000313" key="4">
    <source>
        <dbReference type="EMBL" id="GHO87275.1"/>
    </source>
</evidence>
<sequence>MSGQPTILPGGIYPPVPTFFDPDQQLDLVTQQRHLRRLATSGIAGYVVMGSNGEAVHLDSDERAQLLAASYETAVRGAEKPLPIIAGCGAQSTRQTIANCEQAARHGASFALVLPPSYYPRRMNDVALSAHYRAVADASPLPVLIYNMPSSAAGINLSVDLICELAEHPNIMGVKDSSSDIVKLQQLVARAEPTFRVFAGSADILLPALVGGAIGAVAALANVFPRTVCRVQTLFEQEKIEEARILQARLIPANSAVTSKYGVAGLKAALEHCAGYGGLPRLPLQPLTHQEQRALLTVLAPLVASEKEAETGQVLP</sequence>
<evidence type="ECO:0000256" key="2">
    <source>
        <dbReference type="ARBA" id="ARBA00023239"/>
    </source>
</evidence>
<evidence type="ECO:0000256" key="1">
    <source>
        <dbReference type="ARBA" id="ARBA00007592"/>
    </source>
</evidence>
<organism evidence="4 5">
    <name type="scientific">Dictyobacter formicarum</name>
    <dbReference type="NCBI Taxonomy" id="2778368"/>
    <lineage>
        <taxon>Bacteria</taxon>
        <taxon>Bacillati</taxon>
        <taxon>Chloroflexota</taxon>
        <taxon>Ktedonobacteria</taxon>
        <taxon>Ktedonobacterales</taxon>
        <taxon>Dictyobacteraceae</taxon>
        <taxon>Dictyobacter</taxon>
    </lineage>
</organism>
<dbReference type="Pfam" id="PF00701">
    <property type="entry name" value="DHDPS"/>
    <property type="match status" value="1"/>
</dbReference>
<comment type="similarity">
    <text evidence="1 3">Belongs to the DapA family.</text>
</comment>
<accession>A0ABQ3VM32</accession>
<dbReference type="Gene3D" id="3.20.20.70">
    <property type="entry name" value="Aldolase class I"/>
    <property type="match status" value="1"/>
</dbReference>
<dbReference type="PANTHER" id="PTHR12128:SF66">
    <property type="entry name" value="4-HYDROXY-2-OXOGLUTARATE ALDOLASE, MITOCHONDRIAL"/>
    <property type="match status" value="1"/>
</dbReference>
<name>A0ABQ3VM32_9CHLR</name>
<gene>
    <name evidence="4" type="ORF">KSZ_52810</name>
</gene>
<dbReference type="PIRSF" id="PIRSF001365">
    <property type="entry name" value="DHDPS"/>
    <property type="match status" value="1"/>
</dbReference>
<dbReference type="InterPro" id="IPR002220">
    <property type="entry name" value="DapA-like"/>
</dbReference>
<dbReference type="EMBL" id="BNJJ01000016">
    <property type="protein sequence ID" value="GHO87275.1"/>
    <property type="molecule type" value="Genomic_DNA"/>
</dbReference>
<dbReference type="RefSeq" id="WP_201364846.1">
    <property type="nucleotide sequence ID" value="NZ_BNJJ01000016.1"/>
</dbReference>
<dbReference type="SUPFAM" id="SSF51569">
    <property type="entry name" value="Aldolase"/>
    <property type="match status" value="1"/>
</dbReference>
<keyword evidence="5" id="KW-1185">Reference proteome</keyword>
<dbReference type="SMART" id="SM01130">
    <property type="entry name" value="DHDPS"/>
    <property type="match status" value="1"/>
</dbReference>
<dbReference type="PRINTS" id="PR00146">
    <property type="entry name" value="DHPICSNTHASE"/>
</dbReference>
<comment type="caution">
    <text evidence="4">The sequence shown here is derived from an EMBL/GenBank/DDBJ whole genome shotgun (WGS) entry which is preliminary data.</text>
</comment>
<protein>
    <submittedName>
        <fullName evidence="4">Dihydrodipicolinate synthase family protein</fullName>
    </submittedName>
</protein>
<keyword evidence="2 3" id="KW-0456">Lyase</keyword>
<proteinExistence type="inferred from homology"/>
<dbReference type="CDD" id="cd00408">
    <property type="entry name" value="DHDPS-like"/>
    <property type="match status" value="1"/>
</dbReference>
<reference evidence="4 5" key="1">
    <citation type="journal article" date="2021" name="Int. J. Syst. Evol. Microbiol.">
        <title>Reticulibacter mediterranei gen. nov., sp. nov., within the new family Reticulibacteraceae fam. nov., and Ktedonospora formicarum gen. nov., sp. nov., Ktedonobacter robiniae sp. nov., Dictyobacter formicarum sp. nov. and Dictyobacter arantiisoli sp. nov., belonging to the class Ktedonobacteria.</title>
        <authorList>
            <person name="Yabe S."/>
            <person name="Zheng Y."/>
            <person name="Wang C.M."/>
            <person name="Sakai Y."/>
            <person name="Abe K."/>
            <person name="Yokota A."/>
            <person name="Donadio S."/>
            <person name="Cavaletti L."/>
            <person name="Monciardini P."/>
        </authorList>
    </citation>
    <scope>NUCLEOTIDE SEQUENCE [LARGE SCALE GENOMIC DNA]</scope>
    <source>
        <strain evidence="4 5">SOSP1-9</strain>
    </source>
</reference>
<dbReference type="PANTHER" id="PTHR12128">
    <property type="entry name" value="DIHYDRODIPICOLINATE SYNTHASE"/>
    <property type="match status" value="1"/>
</dbReference>
<evidence type="ECO:0000313" key="5">
    <source>
        <dbReference type="Proteomes" id="UP000635565"/>
    </source>
</evidence>
<evidence type="ECO:0000256" key="3">
    <source>
        <dbReference type="PIRNR" id="PIRNR001365"/>
    </source>
</evidence>
<dbReference type="Proteomes" id="UP000635565">
    <property type="component" value="Unassembled WGS sequence"/>
</dbReference>
<dbReference type="InterPro" id="IPR013785">
    <property type="entry name" value="Aldolase_TIM"/>
</dbReference>